<gene>
    <name evidence="1" type="ORF">L596_025781</name>
</gene>
<reference evidence="1 2" key="1">
    <citation type="journal article" date="2015" name="Genome Biol.">
        <title>Comparative genomics of Steinernema reveals deeply conserved gene regulatory networks.</title>
        <authorList>
            <person name="Dillman A.R."/>
            <person name="Macchietto M."/>
            <person name="Porter C.F."/>
            <person name="Rogers A."/>
            <person name="Williams B."/>
            <person name="Antoshechkin I."/>
            <person name="Lee M.M."/>
            <person name="Goodwin Z."/>
            <person name="Lu X."/>
            <person name="Lewis E.E."/>
            <person name="Goodrich-Blair H."/>
            <person name="Stock S.P."/>
            <person name="Adams B.J."/>
            <person name="Sternberg P.W."/>
            <person name="Mortazavi A."/>
        </authorList>
    </citation>
    <scope>NUCLEOTIDE SEQUENCE [LARGE SCALE GENOMIC DNA]</scope>
    <source>
        <strain evidence="1 2">ALL</strain>
    </source>
</reference>
<comment type="caution">
    <text evidence="1">The sequence shown here is derived from an EMBL/GenBank/DDBJ whole genome shotgun (WGS) entry which is preliminary data.</text>
</comment>
<evidence type="ECO:0000313" key="2">
    <source>
        <dbReference type="Proteomes" id="UP000298663"/>
    </source>
</evidence>
<organism evidence="1 2">
    <name type="scientific">Steinernema carpocapsae</name>
    <name type="common">Entomopathogenic nematode</name>
    <dbReference type="NCBI Taxonomy" id="34508"/>
    <lineage>
        <taxon>Eukaryota</taxon>
        <taxon>Metazoa</taxon>
        <taxon>Ecdysozoa</taxon>
        <taxon>Nematoda</taxon>
        <taxon>Chromadorea</taxon>
        <taxon>Rhabditida</taxon>
        <taxon>Tylenchina</taxon>
        <taxon>Panagrolaimomorpha</taxon>
        <taxon>Strongyloidoidea</taxon>
        <taxon>Steinernematidae</taxon>
        <taxon>Steinernema</taxon>
    </lineage>
</organism>
<dbReference type="Proteomes" id="UP000298663">
    <property type="component" value="Unassembled WGS sequence"/>
</dbReference>
<proteinExistence type="predicted"/>
<dbReference type="EMBL" id="AZBU02000009">
    <property type="protein sequence ID" value="TKR65369.1"/>
    <property type="molecule type" value="Genomic_DNA"/>
</dbReference>
<accession>A0A4U5M8R9</accession>
<reference evidence="1 2" key="2">
    <citation type="journal article" date="2019" name="G3 (Bethesda)">
        <title>Hybrid Assembly of the Genome of the Entomopathogenic Nematode Steinernema carpocapsae Identifies the X-Chromosome.</title>
        <authorList>
            <person name="Serra L."/>
            <person name="Macchietto M."/>
            <person name="Macias-Munoz A."/>
            <person name="McGill C.J."/>
            <person name="Rodriguez I.M."/>
            <person name="Rodriguez B."/>
            <person name="Murad R."/>
            <person name="Mortazavi A."/>
        </authorList>
    </citation>
    <scope>NUCLEOTIDE SEQUENCE [LARGE SCALE GENOMIC DNA]</scope>
    <source>
        <strain evidence="1 2">ALL</strain>
    </source>
</reference>
<dbReference type="AlphaFoldDB" id="A0A4U5M8R9"/>
<protein>
    <submittedName>
        <fullName evidence="1">Uncharacterized protein</fullName>
    </submittedName>
</protein>
<keyword evidence="2" id="KW-1185">Reference proteome</keyword>
<name>A0A4U5M8R9_STECR</name>
<evidence type="ECO:0000313" key="1">
    <source>
        <dbReference type="EMBL" id="TKR65369.1"/>
    </source>
</evidence>
<sequence length="76" mass="8256">MQAIGIVGAAPASDSCDLSRCLSATDILTVIETKPDVFWKPTTSRWPSLCLCLSRSVFCRIWPMNSTSRMSSSAIS</sequence>